<dbReference type="AlphaFoldDB" id="A0A8H7VRY2"/>
<dbReference type="InterPro" id="IPR001357">
    <property type="entry name" value="BRCT_dom"/>
</dbReference>
<evidence type="ECO:0000256" key="2">
    <source>
        <dbReference type="ARBA" id="ARBA00022763"/>
    </source>
</evidence>
<name>A0A8H7VRY2_9FUNG</name>
<dbReference type="OrthoDB" id="342264at2759"/>
<organism evidence="5 6">
    <name type="scientific">Circinella minor</name>
    <dbReference type="NCBI Taxonomy" id="1195481"/>
    <lineage>
        <taxon>Eukaryota</taxon>
        <taxon>Fungi</taxon>
        <taxon>Fungi incertae sedis</taxon>
        <taxon>Mucoromycota</taxon>
        <taxon>Mucoromycotina</taxon>
        <taxon>Mucoromycetes</taxon>
        <taxon>Mucorales</taxon>
        <taxon>Lichtheimiaceae</taxon>
        <taxon>Circinella</taxon>
    </lineage>
</organism>
<dbReference type="PROSITE" id="PS50172">
    <property type="entry name" value="BRCT"/>
    <property type="match status" value="1"/>
</dbReference>
<dbReference type="Gene3D" id="3.40.50.10190">
    <property type="entry name" value="BRCT domain"/>
    <property type="match status" value="1"/>
</dbReference>
<comment type="subcellular location">
    <subcellularLocation>
        <location evidence="1">Nucleus</location>
    </subcellularLocation>
</comment>
<feature type="domain" description="BRCT" evidence="4">
    <location>
        <begin position="1"/>
        <end position="67"/>
    </location>
</feature>
<keyword evidence="6" id="KW-1185">Reference proteome</keyword>
<dbReference type="PANTHER" id="PTHR23196">
    <property type="entry name" value="PAX TRANSCRIPTION ACTIVATION DOMAIN INTERACTING PROTEIN"/>
    <property type="match status" value="1"/>
</dbReference>
<dbReference type="InterPro" id="IPR051579">
    <property type="entry name" value="DDR_Transcriptional_Reg"/>
</dbReference>
<evidence type="ECO:0000256" key="1">
    <source>
        <dbReference type="ARBA" id="ARBA00004123"/>
    </source>
</evidence>
<accession>A0A8H7VRY2</accession>
<gene>
    <name evidence="5" type="ORF">INT45_008026</name>
</gene>
<dbReference type="InterPro" id="IPR036420">
    <property type="entry name" value="BRCT_dom_sf"/>
</dbReference>
<evidence type="ECO:0000259" key="4">
    <source>
        <dbReference type="PROSITE" id="PS50172"/>
    </source>
</evidence>
<sequence length="176" mass="20072">MFIGNLKLNVILTEGVYKATHLVTNGNILRTVKFLSAVSLNLKITTKKWLDASIEDGKLLDPDEYPLVDEIVEREQMFNFRDSLEEARKDRQATYPPSKTGTLLQSYKFYFSGSKSEIITLEQIVRSAGGQVIKDLINQAEKSRSGRMGYRIYNKDVAIITSLRQSMKKLDQFVVE</sequence>
<comment type="caution">
    <text evidence="5">The sequence shown here is derived from an EMBL/GenBank/DDBJ whole genome shotgun (WGS) entry which is preliminary data.</text>
</comment>
<keyword evidence="2" id="KW-0227">DNA damage</keyword>
<dbReference type="SUPFAM" id="SSF52113">
    <property type="entry name" value="BRCT domain"/>
    <property type="match status" value="1"/>
</dbReference>
<protein>
    <recommendedName>
        <fullName evidence="4">BRCT domain-containing protein</fullName>
    </recommendedName>
</protein>
<dbReference type="EMBL" id="JAEPRB010000036">
    <property type="protein sequence ID" value="KAG2224844.1"/>
    <property type="molecule type" value="Genomic_DNA"/>
</dbReference>
<dbReference type="PANTHER" id="PTHR23196:SF1">
    <property type="entry name" value="PAX-INTERACTING PROTEIN 1"/>
    <property type="match status" value="1"/>
</dbReference>
<dbReference type="Pfam" id="PF16770">
    <property type="entry name" value="RTT107_BRCT_5"/>
    <property type="match status" value="1"/>
</dbReference>
<evidence type="ECO:0000313" key="6">
    <source>
        <dbReference type="Proteomes" id="UP000646827"/>
    </source>
</evidence>
<evidence type="ECO:0000313" key="5">
    <source>
        <dbReference type="EMBL" id="KAG2224844.1"/>
    </source>
</evidence>
<dbReference type="Proteomes" id="UP000646827">
    <property type="component" value="Unassembled WGS sequence"/>
</dbReference>
<reference evidence="5 6" key="1">
    <citation type="submission" date="2020-12" db="EMBL/GenBank/DDBJ databases">
        <title>Metabolic potential, ecology and presence of endohyphal bacteria is reflected in genomic diversity of Mucoromycotina.</title>
        <authorList>
            <person name="Muszewska A."/>
            <person name="Okrasinska A."/>
            <person name="Steczkiewicz K."/>
            <person name="Drgas O."/>
            <person name="Orlowska M."/>
            <person name="Perlinska-Lenart U."/>
            <person name="Aleksandrzak-Piekarczyk T."/>
            <person name="Szatraj K."/>
            <person name="Zielenkiewicz U."/>
            <person name="Pilsyk S."/>
            <person name="Malc E."/>
            <person name="Mieczkowski P."/>
            <person name="Kruszewska J.S."/>
            <person name="Biernat P."/>
            <person name="Pawlowska J."/>
        </authorList>
    </citation>
    <scope>NUCLEOTIDE SEQUENCE [LARGE SCALE GENOMIC DNA]</scope>
    <source>
        <strain evidence="5 6">CBS 142.35</strain>
    </source>
</reference>
<dbReference type="GO" id="GO:0005634">
    <property type="term" value="C:nucleus"/>
    <property type="evidence" value="ECO:0007669"/>
    <property type="project" value="UniProtKB-SubCell"/>
</dbReference>
<proteinExistence type="predicted"/>
<keyword evidence="3" id="KW-0539">Nucleus</keyword>
<dbReference type="CDD" id="cd17744">
    <property type="entry name" value="BRCT_MDC1_rpt1"/>
    <property type="match status" value="1"/>
</dbReference>
<dbReference type="GO" id="GO:0006974">
    <property type="term" value="P:DNA damage response"/>
    <property type="evidence" value="ECO:0007669"/>
    <property type="project" value="UniProtKB-KW"/>
</dbReference>
<evidence type="ECO:0000256" key="3">
    <source>
        <dbReference type="ARBA" id="ARBA00023242"/>
    </source>
</evidence>